<dbReference type="InterPro" id="IPR010730">
    <property type="entry name" value="HET"/>
</dbReference>
<dbReference type="eggNOG" id="ENOG502QWMA">
    <property type="taxonomic scope" value="Eukaryota"/>
</dbReference>
<evidence type="ECO:0000313" key="2">
    <source>
        <dbReference type="EMBL" id="EPE32859.1"/>
    </source>
</evidence>
<dbReference type="PANTHER" id="PTHR33112">
    <property type="entry name" value="DOMAIN PROTEIN, PUTATIVE-RELATED"/>
    <property type="match status" value="1"/>
</dbReference>
<dbReference type="RefSeq" id="XP_008079476.1">
    <property type="nucleotide sequence ID" value="XM_008081285.1"/>
</dbReference>
<keyword evidence="3" id="KW-1185">Reference proteome</keyword>
<dbReference type="OMA" id="SEMIFDC"/>
<dbReference type="HOGENOM" id="CLU_002639_9_0_1"/>
<dbReference type="Pfam" id="PF06985">
    <property type="entry name" value="HET"/>
    <property type="match status" value="1"/>
</dbReference>
<proteinExistence type="predicted"/>
<dbReference type="KEGG" id="glz:GLAREA_05871"/>
<organism evidence="2 3">
    <name type="scientific">Glarea lozoyensis (strain ATCC 20868 / MF5171)</name>
    <dbReference type="NCBI Taxonomy" id="1116229"/>
    <lineage>
        <taxon>Eukaryota</taxon>
        <taxon>Fungi</taxon>
        <taxon>Dikarya</taxon>
        <taxon>Ascomycota</taxon>
        <taxon>Pezizomycotina</taxon>
        <taxon>Leotiomycetes</taxon>
        <taxon>Helotiales</taxon>
        <taxon>Helotiaceae</taxon>
        <taxon>Glarea</taxon>
    </lineage>
</organism>
<feature type="domain" description="Heterokaryon incompatibility" evidence="1">
    <location>
        <begin position="264"/>
        <end position="415"/>
    </location>
</feature>
<gene>
    <name evidence="2" type="ORF">GLAREA_05871</name>
</gene>
<reference evidence="2 3" key="1">
    <citation type="journal article" date="2013" name="BMC Genomics">
        <title>Genomics-driven discovery of the pneumocandin biosynthetic gene cluster in the fungus Glarea lozoyensis.</title>
        <authorList>
            <person name="Chen L."/>
            <person name="Yue Q."/>
            <person name="Zhang X."/>
            <person name="Xiang M."/>
            <person name="Wang C."/>
            <person name="Li S."/>
            <person name="Che Y."/>
            <person name="Ortiz-Lopez F.J."/>
            <person name="Bills G.F."/>
            <person name="Liu X."/>
            <person name="An Z."/>
        </authorList>
    </citation>
    <scope>NUCLEOTIDE SEQUENCE [LARGE SCALE GENOMIC DNA]</scope>
    <source>
        <strain evidence="3">ATCC 20868 / MF5171</strain>
    </source>
</reference>
<dbReference type="Proteomes" id="UP000016922">
    <property type="component" value="Unassembled WGS sequence"/>
</dbReference>
<dbReference type="AlphaFoldDB" id="S3D6W7"/>
<dbReference type="STRING" id="1116229.S3D6W7"/>
<dbReference type="GeneID" id="19464925"/>
<protein>
    <recommendedName>
        <fullName evidence="1">Heterokaryon incompatibility domain-containing protein</fullName>
    </recommendedName>
</protein>
<sequence>MSLVCSPSAAAFTLTEADLLNLVTEKRNKKLLERHIDIQIDCELTLNAAGNTQVHLKATKWSGSNDLCGSCPCCILIVDGLQRELRNSGVYNHFESIIGPVKGGSQKTLCFKYKLRKLEYHRDPSAWQIDGVTETTWDLHLALLRGTLFLAPRSAGVEIGQKPIGINVAFELFGVENDELARVLKLHRRPLASTTLSNSNVAKIQTWIADCETAHNNCFSPNTNVFLPTRLLELDNPHCGDGVKLILSADIVKTGAVEAAHSRYMALSYCWGPPEGWLTTNLETLSTRLSLIALDSMPLAFRDAIRLARILDIRYLWIDSLCIIQDDKEDWEIESSKMAEIFSNAYLTVVASYGATCNESFLRRAHMPKSCTVPVKLSNGINGKFGLRYRRHGLTDKMAEFHNGKWVSRGWTFQEERLAKRVLMFGENKFFFDCKTSEKSEDTDRSRKRPDWVTTVQDKSTDDRYRVPRPVDTNSQVFKGQTYFDHWQTLCSHYSHRELSFASDKLPAISGIAKQTAKRVNSEYLAGLWRMHLMHDLFWNTKCLATRPDVYRAPSWSWASVEGHIAWPTWRWCGPEHCEQFMQILEAKTVVDGADPYGAVKDGYLKIVGKTVEIDRPTAADMMPSSREQTWHALYRGQSFTNARLDTAIPDGEGGDKLYALLAAKCKMKKAQNPVPRGLLLEKADTIRQDGLPVFRRVGVFRVNDGEGNSPGAWQYSENQTLVII</sequence>
<evidence type="ECO:0000313" key="3">
    <source>
        <dbReference type="Proteomes" id="UP000016922"/>
    </source>
</evidence>
<dbReference type="PANTHER" id="PTHR33112:SF16">
    <property type="entry name" value="HETEROKARYON INCOMPATIBILITY DOMAIN-CONTAINING PROTEIN"/>
    <property type="match status" value="1"/>
</dbReference>
<name>S3D6W7_GLAL2</name>
<dbReference type="OrthoDB" id="5347061at2759"/>
<evidence type="ECO:0000259" key="1">
    <source>
        <dbReference type="Pfam" id="PF06985"/>
    </source>
</evidence>
<dbReference type="EMBL" id="KE145358">
    <property type="protein sequence ID" value="EPE32859.1"/>
    <property type="molecule type" value="Genomic_DNA"/>
</dbReference>
<accession>S3D6W7</accession>